<dbReference type="EMBL" id="KX397373">
    <property type="protein sequence ID" value="ANZ50642.1"/>
    <property type="molecule type" value="Genomic_DNA"/>
</dbReference>
<evidence type="ECO:0000313" key="2">
    <source>
        <dbReference type="Proteomes" id="UP000221949"/>
    </source>
</evidence>
<organism evidence="1 2">
    <name type="scientific">Erwinia phage vB_EamM_Stratton</name>
    <dbReference type="NCBI Taxonomy" id="1883378"/>
    <lineage>
        <taxon>Viruses</taxon>
        <taxon>Duplodnaviria</taxon>
        <taxon>Heunggongvirae</taxon>
        <taxon>Uroviricota</taxon>
        <taxon>Caudoviricetes</taxon>
        <taxon>Chimalliviridae</taxon>
        <taxon>Erskinevirus</taxon>
        <taxon>Erskinevirus EaH2</taxon>
    </lineage>
</organism>
<gene>
    <name evidence="1" type="ORF">STRATTON_217</name>
</gene>
<accession>A0A1B2IHC3</accession>
<name>A0A1B2IHC3_9CAUD</name>
<dbReference type="Proteomes" id="UP000221949">
    <property type="component" value="Segment"/>
</dbReference>
<sequence>MVGYQYETQPSDGLYCSDTAREQSLGLGEVVMSEKPYTGTVVRIGETISVVDAYGNPVAELVVPTLDEFRNSEPIGGRVVIFFKGLIRKAGLRPDGVPGEVLAEFRQRYKELGLSLGEVTQYRPNPHDLAMIGWKVGEYRGTLPRVADGLRRDIYFAKPTGAPFTTLFTHRDVEYEK</sequence>
<protein>
    <submittedName>
        <fullName evidence="1">Uncharacterized protein</fullName>
    </submittedName>
</protein>
<reference evidence="2" key="1">
    <citation type="submission" date="2016-06" db="EMBL/GenBank/DDBJ databases">
        <authorList>
            <person name="Berg J.A."/>
            <person name="Stratton M.L."/>
            <person name="Esplin I.D."/>
            <person name="Jensen G.L."/>
            <person name="Merrill B.D."/>
            <person name="Breakwell D.P."/>
            <person name="Hope S."/>
            <person name="Grose J.H."/>
        </authorList>
    </citation>
    <scope>NUCLEOTIDE SEQUENCE [LARGE SCALE GENOMIC DNA]</scope>
</reference>
<evidence type="ECO:0000313" key="1">
    <source>
        <dbReference type="EMBL" id="ANZ50642.1"/>
    </source>
</evidence>
<proteinExistence type="predicted"/>